<dbReference type="PROSITE" id="PS50235">
    <property type="entry name" value="USP_3"/>
    <property type="match status" value="1"/>
</dbReference>
<keyword evidence="5" id="KW-0833">Ubl conjugation pathway</keyword>
<accession>A0A7C8JTE7</accession>
<feature type="transmembrane region" description="Helical" evidence="9">
    <location>
        <begin position="1842"/>
        <end position="1866"/>
    </location>
</feature>
<name>A0A7C8JTE7_ORBOL</name>
<dbReference type="CDD" id="cd02674">
    <property type="entry name" value="Peptidase_C19R"/>
    <property type="match status" value="1"/>
</dbReference>
<evidence type="ECO:0000313" key="13">
    <source>
        <dbReference type="Proteomes" id="UP000480548"/>
    </source>
</evidence>
<evidence type="ECO:0000256" key="4">
    <source>
        <dbReference type="ARBA" id="ARBA00022670"/>
    </source>
</evidence>
<dbReference type="SUPFAM" id="SSF143791">
    <property type="entry name" value="DUSP-like"/>
    <property type="match status" value="1"/>
</dbReference>
<dbReference type="PANTHER" id="PTHR21646:SF24">
    <property type="entry name" value="UBIQUITIN CARBOXYL-TERMINAL HYDROLASE"/>
    <property type="match status" value="1"/>
</dbReference>
<feature type="compositionally biased region" description="Polar residues" evidence="8">
    <location>
        <begin position="1"/>
        <end position="16"/>
    </location>
</feature>
<feature type="region of interest" description="Disordered" evidence="8">
    <location>
        <begin position="1993"/>
        <end position="2014"/>
    </location>
</feature>
<evidence type="ECO:0000259" key="11">
    <source>
        <dbReference type="PROSITE" id="PS51283"/>
    </source>
</evidence>
<feature type="region of interest" description="Disordered" evidence="8">
    <location>
        <begin position="2268"/>
        <end position="2354"/>
    </location>
</feature>
<sequence>MVESQAATPLPSQLDASENLGHVADIVNGIDKSSPEETQADKSEMDIDTQNPEKTAVIRRSPSIDMITSPPPTIEEPISEPAAEDLDSKLERIVGAANAAIEEGKKYYVVPGVWWKRFLAQASDYEPTKEDDFDPSQPVPPIDTTPLVSHVELLPNGKTFPVLRETAQMIVDFDIVPQAVWDELVRDYGLKENCPVLVREAINTADREAVSKNITVDLNPPIYTVFMLTPSANITHSQLRESAQNKNPLKILIGKAAKFQELLLDIKGQLGLEMKDKIRLWKFKESHAFKAPNTAKIDMNSFIEYEYGTNKEQIDLPDNTKQLMAGTYKSTMTLVEAGISQEKFLIVEVEEDGEWPSERVAKALKLNGANGAVVRVTKGTQVTQSVSSAKTTTANKAKATTAKASALSAPVIQRNVMTRRDGRAAGAVGFSNLGNTCYMNSALQCIKSVEELSRYFIEGLHKRELNPRNPISSGGRIATMYAQLVGQVYSQTAGSTVAPREFKGAVGKHNTIFSGYGQQDSQEFVSYLLDILHEDLNRIHQKPVVEFPDSTDEMIGNPAAIAKLAEENWELYRKRNDSVIIDLFAGMYKSTVTCPICDKTSIKFDPWLSCQLPLPVENLWTKSITFVPAAKTISKYEKLVTVHVEMEKFATIKQLKDYVGTRVGVGIKKLVVSEVFRNKFYKHHEDNKTVSEAIMPNDQIYVYEVEETPTNFPPPKRKKQRTYGGRLTMSNMFMTSWDDDESEDDFEKTETKELLVPVFNRLYRDNRRMGADLFGLPSFIVLNREEQKDPDAILKKLVTNLQKFTTSDIYSPELAPKKPSPLAASTDTASSDSNTLDGEGEVVDMPTTTSKESDTDTNTEDFVDVKMGDAESDVNVEMSGTPATTTTMQSEIPSDLLALWRTLFNTKIMPRKGYVVLPTAWNGIELNLETMKSRIVEVPKPVAKNGKYLNSPPASDEDDEESKDDMESEEDVTEPAVLEKKGAFSTIAPSNFYGNGNKSASKKPVSKKAGKQPVIPDPVQPALIRLGEGIVCDWNQEAFDVVFGGRSGDSFRGASHFDAQEEFVDEDLLKKRKTREARRRRGIHIDDCFDEFGREEILNDDNQWYCPRCKEHRNAKKSMQIWRVPDIIALQFKRFSSTRSFRDKIDAAIDFPIEGLDLTGRVLESDGKSLIYDLIAVDNHFGGLGGGHYTANARNWVDKKWYYFDDSSARQTPASSINGSAAYLVFYRRRSSDILGGPTIEGMLETSMNRNLDDESDDSPNGRGSPNGDPSSFSGARYSSGSQLASSSQYYSAGDGSRSYGVGGTSSSIRQETLGGVSRGVTSFASGQSTPPPEEKVYQITSDDTYYDASHPSRPPLTSTTLFGSPSSGIGSSSAYRGSTGAQYDFGSSTGFGYGNDGGLDADDDDFGMGGPDSPTYFQDSEDEEVVELIHGPRPFNMMSPGYFDTYDSDSNVPGSGTLSFAPTYTVISRNSLHVKRYEDVRAELMSTLSEGSYAMTLVMRKMIGPAKPCVLIITDQLALGPELEMLCGGMGLEMEIIDGDVTFNYELPVPIMMTVSPTIKGNNDVGVLIGPADGPGRFSAVSLYVRDKKAPNEVYALTTASAFALREPETETNIPPRLLTALLPEGSIVNKFTGQEGAGDAFGTLTGMCEFEIVEVGLEEETTDSAMLNYALVKVNNNKAGSNAVHSRGIKRPVSTIVGVESVPEKMKVVVVQGAAGGGQKEAKYNAVVVDVHDTARFPQRPFQMYALFGEGRDLITPGVLGAVCCSPQKNNVFAASGIVAGRAKLTGGYGEGGSILQFVDSVDWILERIRLNNAYLDAKSNKDGSKMTAEYYFGHSHMPLWQFIGLLIIFSILIGSPAFVCFVYHRRKERDRLQDVNRRALAQKHRPEFVIDGRDYYLLPFPHKDIKRRPSTSRGETPRQESSGGSTVPLLVLNGRTTEGSGSASPVMGRIHRPSNLGFDGASMAVSMEQEAVLNANFAERTGTVTSVAYPQTAHRGSRSDSRGRGGTGNYGTLGNMMHSTYTAAQRAYRGRHRLNFWSGLMQQVPWVKDRGGRLEAIDEESVGSSRFLKGDTTAITTSGASSNVDVNTMTARGSVYRGVIVGQSTGTLNTESSAYTMSRGTPPTFEKVDSREPYNPNMARSLTRRLLKFGFDQVRDGVSNPERSERGGEYERGEEDEEDGKGRQISGVWKKGVELKKRALERKKLETGNRLFSFQKKKVGDDWGDEEDEGQEGGDSHAEEGGTSPDDLAKTSIRDFAHAFKKDIVGSSNDYEEFSPTGTVRIHHIDDDDDDAGEDQQSTILTEDKEAIISSLTSPEATSPPPSSSSSSPTFDDVAVDSSPITNENVPTITINTTSSSTTTQIEISTPTMGTLRGRKTLRDKSSVPGTQKMRMARNTPKNTLGRSSLQAPNSFESLPGEDTTDRAVGIKVDIEVTDGGEIIMLAEDSTKEDLGKNA</sequence>
<reference evidence="12 13" key="1">
    <citation type="submission" date="2019-06" db="EMBL/GenBank/DDBJ databases">
        <authorList>
            <person name="Palmer J.M."/>
        </authorList>
    </citation>
    <scope>NUCLEOTIDE SEQUENCE [LARGE SCALE GENOMIC DNA]</scope>
    <source>
        <strain evidence="12 13">TWF703</strain>
    </source>
</reference>
<feature type="compositionally biased region" description="Low complexity" evidence="8">
    <location>
        <begin position="1271"/>
        <end position="1294"/>
    </location>
</feature>
<evidence type="ECO:0000259" key="10">
    <source>
        <dbReference type="PROSITE" id="PS50235"/>
    </source>
</evidence>
<evidence type="ECO:0000256" key="2">
    <source>
        <dbReference type="ARBA" id="ARBA00009085"/>
    </source>
</evidence>
<comment type="similarity">
    <text evidence="2">Belongs to the peptidase C19 family.</text>
</comment>
<dbReference type="EMBL" id="WIQZ01000004">
    <property type="protein sequence ID" value="KAF3145591.1"/>
    <property type="molecule type" value="Genomic_DNA"/>
</dbReference>
<dbReference type="InterPro" id="IPR006615">
    <property type="entry name" value="Pept_C19_DUSP"/>
</dbReference>
<keyword evidence="9" id="KW-1133">Transmembrane helix</keyword>
<dbReference type="SUPFAM" id="SSF54001">
    <property type="entry name" value="Cysteine proteinases"/>
    <property type="match status" value="1"/>
</dbReference>
<dbReference type="Pfam" id="PF06337">
    <property type="entry name" value="DUSP"/>
    <property type="match status" value="1"/>
</dbReference>
<evidence type="ECO:0000256" key="3">
    <source>
        <dbReference type="ARBA" id="ARBA00012759"/>
    </source>
</evidence>
<dbReference type="GO" id="GO:0006508">
    <property type="term" value="P:proteolysis"/>
    <property type="evidence" value="ECO:0007669"/>
    <property type="project" value="UniProtKB-KW"/>
</dbReference>
<feature type="compositionally biased region" description="Basic and acidic residues" evidence="8">
    <location>
        <begin position="33"/>
        <end position="45"/>
    </location>
</feature>
<feature type="region of interest" description="Disordered" evidence="8">
    <location>
        <begin position="2114"/>
        <end position="2139"/>
    </location>
</feature>
<dbReference type="InterPro" id="IPR018200">
    <property type="entry name" value="USP_CS"/>
</dbReference>
<evidence type="ECO:0000256" key="7">
    <source>
        <dbReference type="ARBA" id="ARBA00022807"/>
    </source>
</evidence>
<dbReference type="SMART" id="SM00695">
    <property type="entry name" value="DUSP"/>
    <property type="match status" value="1"/>
</dbReference>
<keyword evidence="7" id="KW-0788">Thiol protease</keyword>
<feature type="region of interest" description="Disordered" evidence="8">
    <location>
        <begin position="995"/>
        <end position="1017"/>
    </location>
</feature>
<feature type="domain" description="USP" evidence="10">
    <location>
        <begin position="428"/>
        <end position="1230"/>
    </location>
</feature>
<feature type="region of interest" description="Disordered" evidence="8">
    <location>
        <begin position="811"/>
        <end position="858"/>
    </location>
</feature>
<dbReference type="Gene3D" id="3.90.70.10">
    <property type="entry name" value="Cysteine proteinases"/>
    <property type="match status" value="2"/>
</dbReference>
<evidence type="ECO:0000256" key="5">
    <source>
        <dbReference type="ARBA" id="ARBA00022786"/>
    </source>
</evidence>
<dbReference type="EC" id="3.4.19.12" evidence="3"/>
<proteinExistence type="inferred from homology"/>
<feature type="region of interest" description="Disordered" evidence="8">
    <location>
        <begin position="2221"/>
        <end position="2254"/>
    </location>
</feature>
<evidence type="ECO:0000256" key="6">
    <source>
        <dbReference type="ARBA" id="ARBA00022801"/>
    </source>
</evidence>
<dbReference type="Pfam" id="PF00443">
    <property type="entry name" value="UCH"/>
    <property type="match status" value="1"/>
</dbReference>
<dbReference type="InterPro" id="IPR035927">
    <property type="entry name" value="DUSP-like_sf"/>
</dbReference>
<dbReference type="PROSITE" id="PS00973">
    <property type="entry name" value="USP_2"/>
    <property type="match status" value="1"/>
</dbReference>
<comment type="caution">
    <text evidence="12">The sequence shown here is derived from an EMBL/GenBank/DDBJ whole genome shotgun (WGS) entry which is preliminary data.</text>
</comment>
<feature type="domain" description="DUSP" evidence="11">
    <location>
        <begin position="81"/>
        <end position="202"/>
    </location>
</feature>
<keyword evidence="9" id="KW-0472">Membrane</keyword>
<keyword evidence="4" id="KW-0645">Protease</keyword>
<keyword evidence="6" id="KW-0378">Hydrolase</keyword>
<evidence type="ECO:0000256" key="1">
    <source>
        <dbReference type="ARBA" id="ARBA00000707"/>
    </source>
</evidence>
<feature type="compositionally biased region" description="Basic and acidic residues" evidence="8">
    <location>
        <begin position="2165"/>
        <end position="2174"/>
    </location>
</feature>
<feature type="region of interest" description="Disordered" evidence="8">
    <location>
        <begin position="1906"/>
        <end position="1932"/>
    </location>
</feature>
<evidence type="ECO:0000256" key="9">
    <source>
        <dbReference type="SAM" id="Phobius"/>
    </source>
</evidence>
<evidence type="ECO:0000313" key="12">
    <source>
        <dbReference type="EMBL" id="KAF3145591.1"/>
    </source>
</evidence>
<comment type="catalytic activity">
    <reaction evidence="1">
        <text>Thiol-dependent hydrolysis of ester, thioester, amide, peptide and isopeptide bonds formed by the C-terminal Gly of ubiquitin (a 76-residue protein attached to proteins as an intracellular targeting signal).</text>
        <dbReference type="EC" id="3.4.19.12"/>
    </reaction>
</comment>
<dbReference type="Gene3D" id="3.30.2230.10">
    <property type="entry name" value="DUSP-like"/>
    <property type="match status" value="1"/>
</dbReference>
<feature type="region of interest" description="Disordered" evidence="8">
    <location>
        <begin position="2156"/>
        <end position="2188"/>
    </location>
</feature>
<feature type="region of interest" description="Disordered" evidence="8">
    <location>
        <begin position="2382"/>
        <end position="2422"/>
    </location>
</feature>
<dbReference type="InterPro" id="IPR001394">
    <property type="entry name" value="Peptidase_C19_UCH"/>
</dbReference>
<feature type="region of interest" description="Disordered" evidence="8">
    <location>
        <begin position="1250"/>
        <end position="1307"/>
    </location>
</feature>
<dbReference type="InterPro" id="IPR050185">
    <property type="entry name" value="Ub_carboxyl-term_hydrolase"/>
</dbReference>
<feature type="compositionally biased region" description="Acidic residues" evidence="8">
    <location>
        <begin position="955"/>
        <end position="973"/>
    </location>
</feature>
<feature type="compositionally biased region" description="Polar residues" evidence="8">
    <location>
        <begin position="1914"/>
        <end position="1928"/>
    </location>
</feature>
<feature type="compositionally biased region" description="Polar residues" evidence="8">
    <location>
        <begin position="2114"/>
        <end position="2124"/>
    </location>
</feature>
<keyword evidence="9" id="KW-0812">Transmembrane</keyword>
<evidence type="ECO:0000256" key="8">
    <source>
        <dbReference type="SAM" id="MobiDB-lite"/>
    </source>
</evidence>
<dbReference type="PROSITE" id="PS00972">
    <property type="entry name" value="USP_1"/>
    <property type="match status" value="1"/>
</dbReference>
<dbReference type="InterPro" id="IPR028889">
    <property type="entry name" value="USP"/>
</dbReference>
<feature type="region of interest" description="Disordered" evidence="8">
    <location>
        <begin position="943"/>
        <end position="980"/>
    </location>
</feature>
<feature type="compositionally biased region" description="Acidic residues" evidence="8">
    <location>
        <begin position="2225"/>
        <end position="2235"/>
    </location>
</feature>
<feature type="region of interest" description="Disordered" evidence="8">
    <location>
        <begin position="1"/>
        <end position="78"/>
    </location>
</feature>
<feature type="compositionally biased region" description="Polar residues" evidence="8">
    <location>
        <begin position="2399"/>
        <end position="2416"/>
    </location>
</feature>
<dbReference type="PANTHER" id="PTHR21646">
    <property type="entry name" value="UBIQUITIN CARBOXYL-TERMINAL HYDROLASE"/>
    <property type="match status" value="1"/>
</dbReference>
<feature type="compositionally biased region" description="Basic residues" evidence="8">
    <location>
        <begin position="1000"/>
        <end position="1010"/>
    </location>
</feature>
<dbReference type="GO" id="GO:0004843">
    <property type="term" value="F:cysteine-type deubiquitinase activity"/>
    <property type="evidence" value="ECO:0007669"/>
    <property type="project" value="UniProtKB-EC"/>
</dbReference>
<dbReference type="PROSITE" id="PS51283">
    <property type="entry name" value="DUSP"/>
    <property type="match status" value="1"/>
</dbReference>
<protein>
    <recommendedName>
        <fullName evidence="3">ubiquitinyl hydrolase 1</fullName>
        <ecNumber evidence="3">3.4.19.12</ecNumber>
    </recommendedName>
</protein>
<dbReference type="GO" id="GO:0016579">
    <property type="term" value="P:protein deubiquitination"/>
    <property type="evidence" value="ECO:0007669"/>
    <property type="project" value="InterPro"/>
</dbReference>
<feature type="compositionally biased region" description="Low complexity" evidence="8">
    <location>
        <begin position="820"/>
        <end position="837"/>
    </location>
</feature>
<dbReference type="Proteomes" id="UP000480548">
    <property type="component" value="Unassembled WGS sequence"/>
</dbReference>
<dbReference type="InterPro" id="IPR038765">
    <property type="entry name" value="Papain-like_cys_pep_sf"/>
</dbReference>
<gene>
    <name evidence="12" type="primary">UBP12</name>
    <name evidence="12" type="ORF">TWF703_006732</name>
</gene>
<organism evidence="12 13">
    <name type="scientific">Orbilia oligospora</name>
    <name type="common">Nematode-trapping fungus</name>
    <name type="synonym">Arthrobotrys oligospora</name>
    <dbReference type="NCBI Taxonomy" id="2813651"/>
    <lineage>
        <taxon>Eukaryota</taxon>
        <taxon>Fungi</taxon>
        <taxon>Dikarya</taxon>
        <taxon>Ascomycota</taxon>
        <taxon>Pezizomycotina</taxon>
        <taxon>Orbiliomycetes</taxon>
        <taxon>Orbiliales</taxon>
        <taxon>Orbiliaceae</taxon>
        <taxon>Orbilia</taxon>
    </lineage>
</organism>